<organism evidence="1 2">
    <name type="scientific">Nonomuraea soli</name>
    <dbReference type="NCBI Taxonomy" id="1032476"/>
    <lineage>
        <taxon>Bacteria</taxon>
        <taxon>Bacillati</taxon>
        <taxon>Actinomycetota</taxon>
        <taxon>Actinomycetes</taxon>
        <taxon>Streptosporangiales</taxon>
        <taxon>Streptosporangiaceae</taxon>
        <taxon>Nonomuraea</taxon>
    </lineage>
</organism>
<accession>A0A7W0HR28</accession>
<protein>
    <submittedName>
        <fullName evidence="1">Heme-degrading monooxygenase HmoA</fullName>
    </submittedName>
</protein>
<name>A0A7W0HR28_9ACTN</name>
<reference evidence="1 2" key="1">
    <citation type="submission" date="2020-07" db="EMBL/GenBank/DDBJ databases">
        <title>Genomic Encyclopedia of Type Strains, Phase IV (KMG-IV): sequencing the most valuable type-strain genomes for metagenomic binning, comparative biology and taxonomic classification.</title>
        <authorList>
            <person name="Goeker M."/>
        </authorList>
    </citation>
    <scope>NUCLEOTIDE SEQUENCE [LARGE SCALE GENOMIC DNA]</scope>
    <source>
        <strain evidence="1 2">DSM 45533</strain>
    </source>
</reference>
<dbReference type="InterPro" id="IPR011008">
    <property type="entry name" value="Dimeric_a/b-barrel"/>
</dbReference>
<dbReference type="RefSeq" id="WP_181611198.1">
    <property type="nucleotide sequence ID" value="NZ_BAABAM010000003.1"/>
</dbReference>
<keyword evidence="2" id="KW-1185">Reference proteome</keyword>
<gene>
    <name evidence="1" type="ORF">HNR30_003771</name>
</gene>
<evidence type="ECO:0000313" key="1">
    <source>
        <dbReference type="EMBL" id="MBA2892417.1"/>
    </source>
</evidence>
<proteinExistence type="predicted"/>
<dbReference type="GO" id="GO:0004497">
    <property type="term" value="F:monooxygenase activity"/>
    <property type="evidence" value="ECO:0007669"/>
    <property type="project" value="UniProtKB-KW"/>
</dbReference>
<evidence type="ECO:0000313" key="2">
    <source>
        <dbReference type="Proteomes" id="UP000530928"/>
    </source>
</evidence>
<keyword evidence="1" id="KW-0503">Monooxygenase</keyword>
<dbReference type="SUPFAM" id="SSF54909">
    <property type="entry name" value="Dimeric alpha+beta barrel"/>
    <property type="match status" value="1"/>
</dbReference>
<comment type="caution">
    <text evidence="1">The sequence shown here is derived from an EMBL/GenBank/DDBJ whole genome shotgun (WGS) entry which is preliminary data.</text>
</comment>
<dbReference type="AlphaFoldDB" id="A0A7W0HR28"/>
<keyword evidence="1" id="KW-0560">Oxidoreductase</keyword>
<dbReference type="Proteomes" id="UP000530928">
    <property type="component" value="Unassembled WGS sequence"/>
</dbReference>
<dbReference type="EMBL" id="JACDUR010000004">
    <property type="protein sequence ID" value="MBA2892417.1"/>
    <property type="molecule type" value="Genomic_DNA"/>
</dbReference>
<sequence>MPTIPWIKTGDHDGEAVVMASRLEVTSLRDVPRFFLKSISVWRQALRSPGALGVSLRADLTKRTFWTVSAWTDKKAVYAYAAAEPHKTTMRKLRGVMKESTFVFWQADASTLPIDWTEIECRITTERDAELSR</sequence>